<dbReference type="Proteomes" id="UP000281553">
    <property type="component" value="Unassembled WGS sequence"/>
</dbReference>
<feature type="compositionally biased region" description="Basic and acidic residues" evidence="1">
    <location>
        <begin position="140"/>
        <end position="154"/>
    </location>
</feature>
<gene>
    <name evidence="2" type="ORF">DILT_LOCUS18119</name>
</gene>
<evidence type="ECO:0000313" key="3">
    <source>
        <dbReference type="Proteomes" id="UP000281553"/>
    </source>
</evidence>
<name>A0A3P7NVH5_DIBLA</name>
<evidence type="ECO:0000256" key="1">
    <source>
        <dbReference type="SAM" id="MobiDB-lite"/>
    </source>
</evidence>
<accession>A0A3P7NVH5</accession>
<organism evidence="2 3">
    <name type="scientific">Dibothriocephalus latus</name>
    <name type="common">Fish tapeworm</name>
    <name type="synonym">Diphyllobothrium latum</name>
    <dbReference type="NCBI Taxonomy" id="60516"/>
    <lineage>
        <taxon>Eukaryota</taxon>
        <taxon>Metazoa</taxon>
        <taxon>Spiralia</taxon>
        <taxon>Lophotrochozoa</taxon>
        <taxon>Platyhelminthes</taxon>
        <taxon>Cestoda</taxon>
        <taxon>Eucestoda</taxon>
        <taxon>Diphyllobothriidea</taxon>
        <taxon>Diphyllobothriidae</taxon>
        <taxon>Dibothriocephalus</taxon>
    </lineage>
</organism>
<feature type="compositionally biased region" description="Acidic residues" evidence="1">
    <location>
        <begin position="93"/>
        <end position="119"/>
    </location>
</feature>
<protein>
    <submittedName>
        <fullName evidence="2">Uncharacterized protein</fullName>
    </submittedName>
</protein>
<reference evidence="2 3" key="1">
    <citation type="submission" date="2018-11" db="EMBL/GenBank/DDBJ databases">
        <authorList>
            <consortium name="Pathogen Informatics"/>
        </authorList>
    </citation>
    <scope>NUCLEOTIDE SEQUENCE [LARGE SCALE GENOMIC DNA]</scope>
</reference>
<evidence type="ECO:0000313" key="2">
    <source>
        <dbReference type="EMBL" id="VDN40038.1"/>
    </source>
</evidence>
<feature type="region of interest" description="Disordered" evidence="1">
    <location>
        <begin position="56"/>
        <end position="160"/>
    </location>
</feature>
<sequence length="160" mass="17365">MSLGSTLPTNPILSSTRVGDAVPVKARRRRLRVDSDEDAEDVLNNNDDITTAGVPIFFSLDGQPPPTPGVLAPPRYASSQLNSSVRERRIESDSDDGVADPSDADEDDYDGSSVEDDDGPGYVSEEEPVRPEKHAKKRSNHSDVDLDTAGKDPNVHFTYL</sequence>
<proteinExistence type="predicted"/>
<dbReference type="AlphaFoldDB" id="A0A3P7NVH5"/>
<dbReference type="EMBL" id="UYRU01097515">
    <property type="protein sequence ID" value="VDN40038.1"/>
    <property type="molecule type" value="Genomic_DNA"/>
</dbReference>
<keyword evidence="3" id="KW-1185">Reference proteome</keyword>